<evidence type="ECO:0000259" key="1">
    <source>
        <dbReference type="Pfam" id="PF08241"/>
    </source>
</evidence>
<dbReference type="EMBL" id="CAFBLP010000025">
    <property type="protein sequence ID" value="CAB4877971.1"/>
    <property type="molecule type" value="Genomic_DNA"/>
</dbReference>
<dbReference type="InterPro" id="IPR013216">
    <property type="entry name" value="Methyltransf_11"/>
</dbReference>
<dbReference type="Gene3D" id="3.40.50.150">
    <property type="entry name" value="Vaccinia Virus protein VP39"/>
    <property type="match status" value="1"/>
</dbReference>
<feature type="domain" description="Methyltransferase type 11" evidence="1">
    <location>
        <begin position="10"/>
        <end position="93"/>
    </location>
</feature>
<dbReference type="GO" id="GO:0008757">
    <property type="term" value="F:S-adenosylmethionine-dependent methyltransferase activity"/>
    <property type="evidence" value="ECO:0007669"/>
    <property type="project" value="InterPro"/>
</dbReference>
<protein>
    <submittedName>
        <fullName evidence="2">Unannotated protein</fullName>
    </submittedName>
</protein>
<proteinExistence type="predicted"/>
<organism evidence="2">
    <name type="scientific">freshwater metagenome</name>
    <dbReference type="NCBI Taxonomy" id="449393"/>
    <lineage>
        <taxon>unclassified sequences</taxon>
        <taxon>metagenomes</taxon>
        <taxon>ecological metagenomes</taxon>
    </lineage>
</organism>
<accession>A0A6J7E5M4</accession>
<sequence length="173" mass="19357">MHAVQFLQQGSYVGIDIAPTFLAHAAQRLAPIQMQSTCAVRLVHQNDETFDVADHSVDVACAFSVFTHMEHEDMYRYLVQFTRIVRPGGRLIISCLPMTLDVARQVFRLEAELDPITRWKRVRNVTTSVDLVNEIVALAGWTVVRWLPGNEGQAPSSTGEMRALGQSVVVLTH</sequence>
<gene>
    <name evidence="2" type="ORF">UFOPK3376_01239</name>
</gene>
<name>A0A6J7E5M4_9ZZZZ</name>
<dbReference type="InterPro" id="IPR029063">
    <property type="entry name" value="SAM-dependent_MTases_sf"/>
</dbReference>
<evidence type="ECO:0000313" key="2">
    <source>
        <dbReference type="EMBL" id="CAB4877971.1"/>
    </source>
</evidence>
<dbReference type="SUPFAM" id="SSF53335">
    <property type="entry name" value="S-adenosyl-L-methionine-dependent methyltransferases"/>
    <property type="match status" value="1"/>
</dbReference>
<dbReference type="Pfam" id="PF08241">
    <property type="entry name" value="Methyltransf_11"/>
    <property type="match status" value="1"/>
</dbReference>
<reference evidence="2" key="1">
    <citation type="submission" date="2020-05" db="EMBL/GenBank/DDBJ databases">
        <authorList>
            <person name="Chiriac C."/>
            <person name="Salcher M."/>
            <person name="Ghai R."/>
            <person name="Kavagutti S V."/>
        </authorList>
    </citation>
    <scope>NUCLEOTIDE SEQUENCE</scope>
</reference>
<dbReference type="AlphaFoldDB" id="A0A6J7E5M4"/>
<dbReference type="CDD" id="cd02440">
    <property type="entry name" value="AdoMet_MTases"/>
    <property type="match status" value="1"/>
</dbReference>